<dbReference type="EMBL" id="LZJS01000036">
    <property type="protein sequence ID" value="OBH64695.1"/>
    <property type="molecule type" value="Genomic_DNA"/>
</dbReference>
<dbReference type="RefSeq" id="WP_064950513.1">
    <property type="nucleotide sequence ID" value="NZ_LZJS01000036.1"/>
</dbReference>
<feature type="domain" description="Putative oxidoreductase/dehydrogenase Rossmann-like" evidence="1">
    <location>
        <begin position="1"/>
        <end position="64"/>
    </location>
</feature>
<dbReference type="InterPro" id="IPR018931">
    <property type="entry name" value="DUF2520"/>
</dbReference>
<evidence type="ECO:0000259" key="2">
    <source>
        <dbReference type="Pfam" id="PF10728"/>
    </source>
</evidence>
<feature type="non-terminal residue" evidence="3">
    <location>
        <position position="1"/>
    </location>
</feature>
<dbReference type="InterPro" id="IPR037108">
    <property type="entry name" value="TM1727-like_C_sf"/>
</dbReference>
<evidence type="ECO:0000313" key="3">
    <source>
        <dbReference type="EMBL" id="OBH64695.1"/>
    </source>
</evidence>
<dbReference type="SUPFAM" id="SSF51735">
    <property type="entry name" value="NAD(P)-binding Rossmann-fold domains"/>
    <property type="match status" value="1"/>
</dbReference>
<feature type="domain" description="DUF2520" evidence="2">
    <location>
        <begin position="82"/>
        <end position="222"/>
    </location>
</feature>
<comment type="caution">
    <text evidence="3">The sequence shown here is derived from an EMBL/GenBank/DDBJ whole genome shotgun (WGS) entry which is preliminary data.</text>
</comment>
<proteinExistence type="predicted"/>
<evidence type="ECO:0000313" key="4">
    <source>
        <dbReference type="Proteomes" id="UP000093861"/>
    </source>
</evidence>
<gene>
    <name evidence="3" type="ORF">A5685_20110</name>
</gene>
<name>A0A1A2SKW8_9MYCO</name>
<dbReference type="Gene3D" id="3.40.50.720">
    <property type="entry name" value="NAD(P)-binding Rossmann-like Domain"/>
    <property type="match status" value="1"/>
</dbReference>
<accession>A0A1A2SKW8</accession>
<dbReference type="Pfam" id="PF10727">
    <property type="entry name" value="Rossmann-like"/>
    <property type="match status" value="1"/>
</dbReference>
<reference evidence="3 4" key="1">
    <citation type="submission" date="2016-06" db="EMBL/GenBank/DDBJ databases">
        <authorList>
            <person name="Kjaerup R.B."/>
            <person name="Dalgaard T.S."/>
            <person name="Juul-Madsen H.R."/>
        </authorList>
    </citation>
    <scope>NUCLEOTIDE SEQUENCE [LARGE SCALE GENOMIC DNA]</scope>
    <source>
        <strain evidence="3 4">E2464</strain>
    </source>
</reference>
<evidence type="ECO:0000259" key="1">
    <source>
        <dbReference type="Pfam" id="PF10727"/>
    </source>
</evidence>
<dbReference type="AlphaFoldDB" id="A0A1A2SKW8"/>
<dbReference type="Gene3D" id="1.10.1040.20">
    <property type="entry name" value="ProC-like, C-terminal domain"/>
    <property type="match status" value="1"/>
</dbReference>
<dbReference type="InterPro" id="IPR036291">
    <property type="entry name" value="NAD(P)-bd_dom_sf"/>
</dbReference>
<dbReference type="Proteomes" id="UP000093861">
    <property type="component" value="Unassembled WGS sequence"/>
</dbReference>
<protein>
    <submittedName>
        <fullName evidence="3">Oxidoreductase</fullName>
    </submittedName>
</protein>
<dbReference type="PANTHER" id="PTHR40459">
    <property type="entry name" value="CONSERVED HYPOTHETICAL ALANINE AND LEUCINE RICH PROTEIN"/>
    <property type="match status" value="1"/>
</dbReference>
<organism evidence="3 4">
    <name type="scientific">Mycobacterium colombiense</name>
    <dbReference type="NCBI Taxonomy" id="339268"/>
    <lineage>
        <taxon>Bacteria</taxon>
        <taxon>Bacillati</taxon>
        <taxon>Actinomycetota</taxon>
        <taxon>Actinomycetes</taxon>
        <taxon>Mycobacteriales</taxon>
        <taxon>Mycobacteriaceae</taxon>
        <taxon>Mycobacterium</taxon>
        <taxon>Mycobacterium avium complex (MAC)</taxon>
    </lineage>
</organism>
<dbReference type="Pfam" id="PF10728">
    <property type="entry name" value="DUF2520"/>
    <property type="match status" value="1"/>
</dbReference>
<sequence>DVAAGAELLLLAVPDSELAGLVSGLAATSAVRPGTIVVHTSGANGIGILESLAHDGCIPLAIHPAMTFTGSDEDLSRLSGSCFGVTAADEIGYAIGQSLVLEMGGEPFCVAEDARVLYHAALAHAGNHIVTVLADALDALRAALRGSELLGQQSVDDEPGGIAERIIGPLARAALENTLQRGQAALTGPVARGDAAAVAGHLAALGQAGPELAEAYRVNALRTAQRAHAPKDVVEVLAP</sequence>
<dbReference type="SUPFAM" id="SSF48179">
    <property type="entry name" value="6-phosphogluconate dehydrogenase C-terminal domain-like"/>
    <property type="match status" value="1"/>
</dbReference>
<dbReference type="InterPro" id="IPR019665">
    <property type="entry name" value="OxRdtase/DH_put_Rossmann_dom"/>
</dbReference>
<dbReference type="PANTHER" id="PTHR40459:SF1">
    <property type="entry name" value="CONSERVED HYPOTHETICAL ALANINE AND LEUCINE RICH PROTEIN"/>
    <property type="match status" value="1"/>
</dbReference>
<dbReference type="InterPro" id="IPR008927">
    <property type="entry name" value="6-PGluconate_DH-like_C_sf"/>
</dbReference>